<dbReference type="Pfam" id="PF00582">
    <property type="entry name" value="Usp"/>
    <property type="match status" value="1"/>
</dbReference>
<keyword evidence="6" id="KW-1185">Reference proteome</keyword>
<protein>
    <submittedName>
        <fullName evidence="5">Universal stress protein</fullName>
    </submittedName>
</protein>
<name>A0ABM8FHN9_9GAMM</name>
<evidence type="ECO:0000313" key="5">
    <source>
        <dbReference type="EMBL" id="BDX03559.1"/>
    </source>
</evidence>
<comment type="similarity">
    <text evidence="1">Belongs to the universal stress protein A family.</text>
</comment>
<keyword evidence="3" id="KW-0067">ATP-binding</keyword>
<proteinExistence type="inferred from homology"/>
<evidence type="ECO:0000313" key="6">
    <source>
        <dbReference type="Proteomes" id="UP001307608"/>
    </source>
</evidence>
<keyword evidence="2" id="KW-0547">Nucleotide-binding</keyword>
<dbReference type="InterPro" id="IPR006016">
    <property type="entry name" value="UspA"/>
</dbReference>
<dbReference type="CDD" id="cd00293">
    <property type="entry name" value="USP-like"/>
    <property type="match status" value="1"/>
</dbReference>
<gene>
    <name evidence="5" type="ORF">MACH16_23070</name>
</gene>
<evidence type="ECO:0000256" key="3">
    <source>
        <dbReference type="ARBA" id="ARBA00022840"/>
    </source>
</evidence>
<dbReference type="EMBL" id="AP027271">
    <property type="protein sequence ID" value="BDX03559.1"/>
    <property type="molecule type" value="Genomic_DNA"/>
</dbReference>
<dbReference type="PRINTS" id="PR01438">
    <property type="entry name" value="UNVRSLSTRESS"/>
</dbReference>
<dbReference type="InterPro" id="IPR006015">
    <property type="entry name" value="Universal_stress_UspA"/>
</dbReference>
<dbReference type="Gene3D" id="3.40.50.620">
    <property type="entry name" value="HUPs"/>
    <property type="match status" value="1"/>
</dbReference>
<feature type="domain" description="UspA" evidence="4">
    <location>
        <begin position="6"/>
        <end position="158"/>
    </location>
</feature>
<accession>A0ABM8FHN9</accession>
<dbReference type="InterPro" id="IPR014729">
    <property type="entry name" value="Rossmann-like_a/b/a_fold"/>
</dbReference>
<evidence type="ECO:0000259" key="4">
    <source>
        <dbReference type="Pfam" id="PF00582"/>
    </source>
</evidence>
<reference evidence="5 6" key="1">
    <citation type="submission" date="2023-01" db="EMBL/GenBank/DDBJ databases">
        <title>Complete genome sequence of Marinomonas pontica strain 200518_36.</title>
        <authorList>
            <person name="Ueki S."/>
            <person name="Gajardo G."/>
            <person name="Maruyama F."/>
        </authorList>
    </citation>
    <scope>NUCLEOTIDE SEQUENCE [LARGE SCALE GENOMIC DNA]</scope>
    <source>
        <strain evidence="5 6">200518_36</strain>
    </source>
</reference>
<evidence type="ECO:0000256" key="2">
    <source>
        <dbReference type="ARBA" id="ARBA00022741"/>
    </source>
</evidence>
<dbReference type="RefSeq" id="WP_338268175.1">
    <property type="nucleotide sequence ID" value="NZ_AP027271.1"/>
</dbReference>
<evidence type="ECO:0000256" key="1">
    <source>
        <dbReference type="ARBA" id="ARBA00008791"/>
    </source>
</evidence>
<dbReference type="SUPFAM" id="SSF52402">
    <property type="entry name" value="Adenine nucleotide alpha hydrolases-like"/>
    <property type="match status" value="1"/>
</dbReference>
<organism evidence="5 6">
    <name type="scientific">Marinomonas pontica</name>
    <dbReference type="NCBI Taxonomy" id="264739"/>
    <lineage>
        <taxon>Bacteria</taxon>
        <taxon>Pseudomonadati</taxon>
        <taxon>Pseudomonadota</taxon>
        <taxon>Gammaproteobacteria</taxon>
        <taxon>Oceanospirillales</taxon>
        <taxon>Oceanospirillaceae</taxon>
        <taxon>Marinomonas</taxon>
    </lineage>
</organism>
<dbReference type="PANTHER" id="PTHR46268">
    <property type="entry name" value="STRESS RESPONSE PROTEIN NHAX"/>
    <property type="match status" value="1"/>
</dbReference>
<dbReference type="PANTHER" id="PTHR46268:SF27">
    <property type="entry name" value="UNIVERSAL STRESS PROTEIN RV2623"/>
    <property type="match status" value="1"/>
</dbReference>
<dbReference type="Proteomes" id="UP001307608">
    <property type="component" value="Chromosome"/>
</dbReference>
<sequence>MLPKINTIVYACDLDNHTQSAMALVMSLAKTNAAKVILMHAMEPLNAQASNMINNYITEEVRTAMRKDAVAEINARAQKTLSEFMEAYASELDDLSQAPETVIVNGVPAESIQKVAKEHNADLIVMNSRTHSRLGQMILGSTANKVIHSSSIPVLVVPIK</sequence>